<feature type="chain" id="PRO_5039940008" evidence="1">
    <location>
        <begin position="18"/>
        <end position="157"/>
    </location>
</feature>
<accession>A0A9J6BJX3</accession>
<dbReference type="AlphaFoldDB" id="A0A9J6BJX3"/>
<evidence type="ECO:0000313" key="2">
    <source>
        <dbReference type="EMBL" id="KAG5669686.1"/>
    </source>
</evidence>
<protein>
    <submittedName>
        <fullName evidence="2">Uncharacterized protein</fullName>
    </submittedName>
</protein>
<keyword evidence="3" id="KW-1185">Reference proteome</keyword>
<dbReference type="EMBL" id="JADBJN010000004">
    <property type="protein sequence ID" value="KAG5669686.1"/>
    <property type="molecule type" value="Genomic_DNA"/>
</dbReference>
<dbReference type="Proteomes" id="UP001107558">
    <property type="component" value="Chromosome 4"/>
</dbReference>
<evidence type="ECO:0000313" key="3">
    <source>
        <dbReference type="Proteomes" id="UP001107558"/>
    </source>
</evidence>
<organism evidence="2 3">
    <name type="scientific">Polypedilum vanderplanki</name>
    <name type="common">Sleeping chironomid midge</name>
    <dbReference type="NCBI Taxonomy" id="319348"/>
    <lineage>
        <taxon>Eukaryota</taxon>
        <taxon>Metazoa</taxon>
        <taxon>Ecdysozoa</taxon>
        <taxon>Arthropoda</taxon>
        <taxon>Hexapoda</taxon>
        <taxon>Insecta</taxon>
        <taxon>Pterygota</taxon>
        <taxon>Neoptera</taxon>
        <taxon>Endopterygota</taxon>
        <taxon>Diptera</taxon>
        <taxon>Nematocera</taxon>
        <taxon>Chironomoidea</taxon>
        <taxon>Chironomidae</taxon>
        <taxon>Chironominae</taxon>
        <taxon>Polypedilum</taxon>
        <taxon>Polypedilum</taxon>
    </lineage>
</organism>
<name>A0A9J6BJX3_POLVA</name>
<gene>
    <name evidence="2" type="ORF">PVAND_017569</name>
</gene>
<evidence type="ECO:0000256" key="1">
    <source>
        <dbReference type="SAM" id="SignalP"/>
    </source>
</evidence>
<sequence length="157" mass="17802">MKVAIFIILSTIAITFACRPTQEAFEKCNNTPGMYFDTLKCQCLCKHPPISLPKSGHLHCNRPWHLNQDTKCCVCHERKCENPNHVFNIEKCQCECKDFLYCFIGNMDPNTCQCPNGPVTTKSTKPCVDKILCMNGCNWSQKLCECVCDGFMPIVPI</sequence>
<comment type="caution">
    <text evidence="2">The sequence shown here is derived from an EMBL/GenBank/DDBJ whole genome shotgun (WGS) entry which is preliminary data.</text>
</comment>
<reference evidence="2" key="1">
    <citation type="submission" date="2021-03" db="EMBL/GenBank/DDBJ databases">
        <title>Chromosome level genome of the anhydrobiotic midge Polypedilum vanderplanki.</title>
        <authorList>
            <person name="Yoshida Y."/>
            <person name="Kikawada T."/>
            <person name="Gusev O."/>
        </authorList>
    </citation>
    <scope>NUCLEOTIDE SEQUENCE</scope>
    <source>
        <strain evidence="2">NIAS01</strain>
        <tissue evidence="2">Whole body or cell culture</tissue>
    </source>
</reference>
<keyword evidence="1" id="KW-0732">Signal</keyword>
<proteinExistence type="predicted"/>
<dbReference type="PROSITE" id="PS51257">
    <property type="entry name" value="PROKAR_LIPOPROTEIN"/>
    <property type="match status" value="1"/>
</dbReference>
<feature type="signal peptide" evidence="1">
    <location>
        <begin position="1"/>
        <end position="17"/>
    </location>
</feature>